<keyword evidence="2 5" id="KW-0812">Transmembrane</keyword>
<evidence type="ECO:0000256" key="4">
    <source>
        <dbReference type="ARBA" id="ARBA00023136"/>
    </source>
</evidence>
<dbReference type="EMBL" id="MGKL01000003">
    <property type="protein sequence ID" value="OGN26733.1"/>
    <property type="molecule type" value="Genomic_DNA"/>
</dbReference>
<proteinExistence type="predicted"/>
<feature type="transmembrane region" description="Helical" evidence="5">
    <location>
        <begin position="45"/>
        <end position="64"/>
    </location>
</feature>
<sequence>MTKYQKISMFFLRLSIGWLMFYAGITKVINPDWSAAGYLKGAKMLTGFYGWLISPGILPGLNFVNEWGLTLLGVSLILGVGVRLSSVLGAILMLLYYLPLGLPYPNPHSLIVDEHIIYMFVLLMFATYRVGRVWGLDSKLSNYSSFFAKLG</sequence>
<comment type="caution">
    <text evidence="6">The sequence shown here is derived from an EMBL/GenBank/DDBJ whole genome shotgun (WGS) entry which is preliminary data.</text>
</comment>
<feature type="transmembrane region" description="Helical" evidence="5">
    <location>
        <begin position="71"/>
        <end position="96"/>
    </location>
</feature>
<evidence type="ECO:0000256" key="2">
    <source>
        <dbReference type="ARBA" id="ARBA00022692"/>
    </source>
</evidence>
<evidence type="ECO:0000313" key="6">
    <source>
        <dbReference type="EMBL" id="OGN26733.1"/>
    </source>
</evidence>
<protein>
    <recommendedName>
        <fullName evidence="8">DoxX subfamily</fullName>
    </recommendedName>
</protein>
<organism evidence="6 7">
    <name type="scientific">Candidatus Yanofskybacteria bacterium RIFCSPLOWO2_01_FULL_44_22</name>
    <dbReference type="NCBI Taxonomy" id="1802697"/>
    <lineage>
        <taxon>Bacteria</taxon>
        <taxon>Candidatus Yanofskyibacteriota</taxon>
    </lineage>
</organism>
<evidence type="ECO:0000256" key="3">
    <source>
        <dbReference type="ARBA" id="ARBA00022989"/>
    </source>
</evidence>
<reference evidence="6 7" key="1">
    <citation type="journal article" date="2016" name="Nat. Commun.">
        <title>Thousands of microbial genomes shed light on interconnected biogeochemical processes in an aquifer system.</title>
        <authorList>
            <person name="Anantharaman K."/>
            <person name="Brown C.T."/>
            <person name="Hug L.A."/>
            <person name="Sharon I."/>
            <person name="Castelle C.J."/>
            <person name="Probst A.J."/>
            <person name="Thomas B.C."/>
            <person name="Singh A."/>
            <person name="Wilkins M.J."/>
            <person name="Karaoz U."/>
            <person name="Brodie E.L."/>
            <person name="Williams K.H."/>
            <person name="Hubbard S.S."/>
            <person name="Banfield J.F."/>
        </authorList>
    </citation>
    <scope>NUCLEOTIDE SEQUENCE [LARGE SCALE GENOMIC DNA]</scope>
</reference>
<gene>
    <name evidence="6" type="ORF">A2925_04075</name>
</gene>
<evidence type="ECO:0000256" key="1">
    <source>
        <dbReference type="ARBA" id="ARBA00004141"/>
    </source>
</evidence>
<keyword evidence="3 5" id="KW-1133">Transmembrane helix</keyword>
<dbReference type="Pfam" id="PF07681">
    <property type="entry name" value="DoxX"/>
    <property type="match status" value="1"/>
</dbReference>
<dbReference type="GO" id="GO:0016020">
    <property type="term" value="C:membrane"/>
    <property type="evidence" value="ECO:0007669"/>
    <property type="project" value="UniProtKB-SubCell"/>
</dbReference>
<feature type="transmembrane region" description="Helical" evidence="5">
    <location>
        <begin position="116"/>
        <end position="135"/>
    </location>
</feature>
<dbReference type="Proteomes" id="UP000178256">
    <property type="component" value="Unassembled WGS sequence"/>
</dbReference>
<evidence type="ECO:0008006" key="8">
    <source>
        <dbReference type="Google" id="ProtNLM"/>
    </source>
</evidence>
<comment type="subcellular location">
    <subcellularLocation>
        <location evidence="1">Membrane</location>
        <topology evidence="1">Multi-pass membrane protein</topology>
    </subcellularLocation>
</comment>
<name>A0A1F8GMY6_9BACT</name>
<keyword evidence="4 5" id="KW-0472">Membrane</keyword>
<accession>A0A1F8GMY6</accession>
<dbReference type="AlphaFoldDB" id="A0A1F8GMY6"/>
<evidence type="ECO:0000256" key="5">
    <source>
        <dbReference type="SAM" id="Phobius"/>
    </source>
</evidence>
<dbReference type="InterPro" id="IPR032808">
    <property type="entry name" value="DoxX"/>
</dbReference>
<dbReference type="STRING" id="1802697.A2925_04075"/>
<feature type="transmembrane region" description="Helical" evidence="5">
    <location>
        <begin position="7"/>
        <end position="25"/>
    </location>
</feature>
<evidence type="ECO:0000313" key="7">
    <source>
        <dbReference type="Proteomes" id="UP000178256"/>
    </source>
</evidence>